<dbReference type="Gene3D" id="6.10.140.1340">
    <property type="match status" value="1"/>
</dbReference>
<name>A0A9E8ZBV3_9CYAN</name>
<feature type="domain" description="Rhodanese" evidence="2">
    <location>
        <begin position="33"/>
        <end position="121"/>
    </location>
</feature>
<dbReference type="CDD" id="cd00158">
    <property type="entry name" value="RHOD"/>
    <property type="match status" value="1"/>
</dbReference>
<dbReference type="Gene3D" id="3.40.250.10">
    <property type="entry name" value="Rhodanese-like domain"/>
    <property type="match status" value="1"/>
</dbReference>
<dbReference type="InterPro" id="IPR036873">
    <property type="entry name" value="Rhodanese-like_dom_sf"/>
</dbReference>
<evidence type="ECO:0000313" key="3">
    <source>
        <dbReference type="EMBL" id="WAL59977.1"/>
    </source>
</evidence>
<sequence>MTSMNEMSFNHPSQTRRDRLKTIDPDSLNTLLSQQAVTLVDVREPSEHAGEKIPGSVLMPLSKFDPNSIPFDSNKPTVLYCRTGNRSAQAAQKLFAAGLDEVTHLEGGLSAWVQAGYPTEVNKNAPISLMRQVQIVAGSLVVIGTVLGAFVSPWFLLLSGFVGSGLVFAGITNTCALAMLLAKLPYNQRV</sequence>
<keyword evidence="4" id="KW-1185">Reference proteome</keyword>
<proteinExistence type="predicted"/>
<keyword evidence="1" id="KW-0812">Transmembrane</keyword>
<dbReference type="SUPFAM" id="SSF52821">
    <property type="entry name" value="Rhodanese/Cell cycle control phosphatase"/>
    <property type="match status" value="1"/>
</dbReference>
<dbReference type="InterPro" id="IPR021309">
    <property type="entry name" value="YgaP-like_TM"/>
</dbReference>
<dbReference type="KEGG" id="tsin:OXH18_22845"/>
<dbReference type="EMBL" id="CP113797">
    <property type="protein sequence ID" value="WAL59977.1"/>
    <property type="molecule type" value="Genomic_DNA"/>
</dbReference>
<dbReference type="RefSeq" id="WP_268609801.1">
    <property type="nucleotide sequence ID" value="NZ_CP113797.1"/>
</dbReference>
<dbReference type="AlphaFoldDB" id="A0A9E8ZBV3"/>
<dbReference type="InterPro" id="IPR001763">
    <property type="entry name" value="Rhodanese-like_dom"/>
</dbReference>
<gene>
    <name evidence="3" type="ORF">OXH18_22845</name>
</gene>
<keyword evidence="1" id="KW-0472">Membrane</keyword>
<organism evidence="3 4">
    <name type="scientific">Thermocoleostomius sinensis A174</name>
    <dbReference type="NCBI Taxonomy" id="2016057"/>
    <lineage>
        <taxon>Bacteria</taxon>
        <taxon>Bacillati</taxon>
        <taxon>Cyanobacteriota</taxon>
        <taxon>Cyanophyceae</taxon>
        <taxon>Oculatellales</taxon>
        <taxon>Oculatellaceae</taxon>
        <taxon>Thermocoleostomius</taxon>
    </lineage>
</organism>
<accession>A0A9E8ZBV3</accession>
<dbReference type="SMART" id="SM00450">
    <property type="entry name" value="RHOD"/>
    <property type="match status" value="1"/>
</dbReference>
<dbReference type="PANTHER" id="PTHR43031:SF16">
    <property type="entry name" value="OXIDOREDUCTASE"/>
    <property type="match status" value="1"/>
</dbReference>
<dbReference type="Proteomes" id="UP001163152">
    <property type="component" value="Chromosome"/>
</dbReference>
<feature type="transmembrane region" description="Helical" evidence="1">
    <location>
        <begin position="161"/>
        <end position="182"/>
    </location>
</feature>
<dbReference type="PANTHER" id="PTHR43031">
    <property type="entry name" value="FAD-DEPENDENT OXIDOREDUCTASE"/>
    <property type="match status" value="1"/>
</dbReference>
<evidence type="ECO:0000259" key="2">
    <source>
        <dbReference type="PROSITE" id="PS50206"/>
    </source>
</evidence>
<keyword evidence="1" id="KW-1133">Transmembrane helix</keyword>
<evidence type="ECO:0000313" key="4">
    <source>
        <dbReference type="Proteomes" id="UP001163152"/>
    </source>
</evidence>
<dbReference type="Pfam" id="PF00581">
    <property type="entry name" value="Rhodanese"/>
    <property type="match status" value="1"/>
</dbReference>
<dbReference type="PROSITE" id="PS50206">
    <property type="entry name" value="RHODANESE_3"/>
    <property type="match status" value="1"/>
</dbReference>
<dbReference type="Pfam" id="PF11127">
    <property type="entry name" value="YgaP-like_TM"/>
    <property type="match status" value="1"/>
</dbReference>
<reference evidence="3" key="1">
    <citation type="submission" date="2022-12" db="EMBL/GenBank/DDBJ databases">
        <title>Polyphasic identification of a Novel Hot-Spring Cyanobacterium Ocullathermofonsia sinensis gen nov. sp. nov. and Genomic Insights on its Adaptations to the Thermal Habitat.</title>
        <authorList>
            <person name="Daroch M."/>
            <person name="Tang J."/>
            <person name="Jiang Y."/>
        </authorList>
    </citation>
    <scope>NUCLEOTIDE SEQUENCE</scope>
    <source>
        <strain evidence="3">PKUAC-SCTA174</strain>
    </source>
</reference>
<protein>
    <submittedName>
        <fullName evidence="3">Rhodanese-like domain-containing protein</fullName>
    </submittedName>
</protein>
<evidence type="ECO:0000256" key="1">
    <source>
        <dbReference type="SAM" id="Phobius"/>
    </source>
</evidence>
<dbReference type="InterPro" id="IPR050229">
    <property type="entry name" value="GlpE_sulfurtransferase"/>
</dbReference>
<feature type="transmembrane region" description="Helical" evidence="1">
    <location>
        <begin position="133"/>
        <end position="155"/>
    </location>
</feature>